<evidence type="ECO:0000256" key="2">
    <source>
        <dbReference type="ARBA" id="ARBA00022490"/>
    </source>
</evidence>
<evidence type="ECO:0000256" key="4">
    <source>
        <dbReference type="ARBA" id="ARBA00023273"/>
    </source>
</evidence>
<dbReference type="PANTHER" id="PTHR22146">
    <property type="entry name" value="CAT EYE SYNDROME CRITICAL REGION PROTEIN 6"/>
    <property type="match status" value="1"/>
</dbReference>
<reference evidence="7 8" key="1">
    <citation type="submission" date="2019-01" db="EMBL/GenBank/DDBJ databases">
        <title>A draft genome assembly of the solar-powered sea slug Elysia chlorotica.</title>
        <authorList>
            <person name="Cai H."/>
            <person name="Li Q."/>
            <person name="Fang X."/>
            <person name="Li J."/>
            <person name="Curtis N.E."/>
            <person name="Altenburger A."/>
            <person name="Shibata T."/>
            <person name="Feng M."/>
            <person name="Maeda T."/>
            <person name="Schwartz J.A."/>
            <person name="Shigenobu S."/>
            <person name="Lundholm N."/>
            <person name="Nishiyama T."/>
            <person name="Yang H."/>
            <person name="Hasebe M."/>
            <person name="Li S."/>
            <person name="Pierce S.K."/>
            <person name="Wang J."/>
        </authorList>
    </citation>
    <scope>NUCLEOTIDE SEQUENCE [LARGE SCALE GENOMIC DNA]</scope>
    <source>
        <strain evidence="7">EC2010</strain>
        <tissue evidence="7">Whole organism of an adult</tissue>
    </source>
</reference>
<comment type="subcellular location">
    <subcellularLocation>
        <location evidence="1">Cytoplasm</location>
        <location evidence="1">Cytoskeleton</location>
        <location evidence="1">Cilium axoneme</location>
    </subcellularLocation>
</comment>
<dbReference type="GO" id="GO:0015630">
    <property type="term" value="C:microtubule cytoskeleton"/>
    <property type="evidence" value="ECO:0007669"/>
    <property type="project" value="UniProtKB-ARBA"/>
</dbReference>
<dbReference type="GO" id="GO:0005930">
    <property type="term" value="C:axoneme"/>
    <property type="evidence" value="ECO:0007669"/>
    <property type="project" value="UniProtKB-SubCell"/>
</dbReference>
<evidence type="ECO:0000313" key="7">
    <source>
        <dbReference type="EMBL" id="RUS84163.1"/>
    </source>
</evidence>
<dbReference type="STRING" id="188477.A0A3S1BB42"/>
<accession>A0A3S1BB42</accession>
<feature type="non-terminal residue" evidence="7">
    <location>
        <position position="114"/>
    </location>
</feature>
<evidence type="ECO:0000256" key="3">
    <source>
        <dbReference type="ARBA" id="ARBA00023212"/>
    </source>
</evidence>
<name>A0A3S1BB42_ELYCH</name>
<gene>
    <name evidence="7" type="ORF">EGW08_008050</name>
</gene>
<dbReference type="AlphaFoldDB" id="A0A3S1BB42"/>
<feature type="non-terminal residue" evidence="7">
    <location>
        <position position="1"/>
    </location>
</feature>
<comment type="caution">
    <text evidence="7">The sequence shown here is derived from an EMBL/GenBank/DDBJ whole genome shotgun (WGS) entry which is preliminary data.</text>
</comment>
<evidence type="ECO:0000256" key="1">
    <source>
        <dbReference type="ARBA" id="ARBA00004430"/>
    </source>
</evidence>
<dbReference type="PANTHER" id="PTHR22146:SF8">
    <property type="entry name" value="PROTEIN FAM166B"/>
    <property type="match status" value="1"/>
</dbReference>
<evidence type="ECO:0000313" key="8">
    <source>
        <dbReference type="Proteomes" id="UP000271974"/>
    </source>
</evidence>
<feature type="domain" description="Ciliary microtubule inner protein 2A-C-like" evidence="6">
    <location>
        <begin position="1"/>
        <end position="32"/>
    </location>
</feature>
<dbReference type="OrthoDB" id="2019884at2759"/>
<evidence type="ECO:0000256" key="5">
    <source>
        <dbReference type="ARBA" id="ARBA00035661"/>
    </source>
</evidence>
<protein>
    <recommendedName>
        <fullName evidence="6">Ciliary microtubule inner protein 2A-C-like domain-containing protein</fullName>
    </recommendedName>
</protein>
<keyword evidence="2" id="KW-0963">Cytoplasm</keyword>
<dbReference type="InterPro" id="IPR018902">
    <property type="entry name" value="CMI2A-C-like_dom"/>
</dbReference>
<keyword evidence="4" id="KW-0966">Cell projection</keyword>
<keyword evidence="8" id="KW-1185">Reference proteome</keyword>
<keyword evidence="3" id="KW-0206">Cytoskeleton</keyword>
<dbReference type="EMBL" id="RQTK01000215">
    <property type="protein sequence ID" value="RUS84163.1"/>
    <property type="molecule type" value="Genomic_DNA"/>
</dbReference>
<evidence type="ECO:0000259" key="6">
    <source>
        <dbReference type="Pfam" id="PF10629"/>
    </source>
</evidence>
<comment type="similarity">
    <text evidence="5">Belongs to the CIMIP2 family.</text>
</comment>
<organism evidence="7 8">
    <name type="scientific">Elysia chlorotica</name>
    <name type="common">Eastern emerald elysia</name>
    <name type="synonym">Sea slug</name>
    <dbReference type="NCBI Taxonomy" id="188477"/>
    <lineage>
        <taxon>Eukaryota</taxon>
        <taxon>Metazoa</taxon>
        <taxon>Spiralia</taxon>
        <taxon>Lophotrochozoa</taxon>
        <taxon>Mollusca</taxon>
        <taxon>Gastropoda</taxon>
        <taxon>Heterobranchia</taxon>
        <taxon>Euthyneura</taxon>
        <taxon>Panpulmonata</taxon>
        <taxon>Sacoglossa</taxon>
        <taxon>Placobranchoidea</taxon>
        <taxon>Plakobranchidae</taxon>
        <taxon>Elysia</taxon>
    </lineage>
</organism>
<dbReference type="Pfam" id="PF10629">
    <property type="entry name" value="CMI2B-like"/>
    <property type="match status" value="1"/>
</dbReference>
<sequence>YGGFCPQFKFRYGKTFGNMTSALLTDDEISYSGRPVLHELDPDTSAKEECISCTSGFVPRSQNYFGSTYSNVCKNSTADLELDYRKYKHNKNQLKFVRDVQEGKIQIDPQQLPV</sequence>
<dbReference type="Proteomes" id="UP000271974">
    <property type="component" value="Unassembled WGS sequence"/>
</dbReference>
<proteinExistence type="inferred from homology"/>